<proteinExistence type="predicted"/>
<dbReference type="Proteomes" id="UP000235371">
    <property type="component" value="Unassembled WGS sequence"/>
</dbReference>
<gene>
    <name evidence="2" type="ORF">K444DRAFT_541610</name>
</gene>
<feature type="region of interest" description="Disordered" evidence="1">
    <location>
        <begin position="48"/>
        <end position="75"/>
    </location>
</feature>
<dbReference type="EMBL" id="KZ613883">
    <property type="protein sequence ID" value="PMD53421.1"/>
    <property type="molecule type" value="Genomic_DNA"/>
</dbReference>
<evidence type="ECO:0000313" key="3">
    <source>
        <dbReference type="Proteomes" id="UP000235371"/>
    </source>
</evidence>
<dbReference type="AlphaFoldDB" id="A0A2J6SRL6"/>
<dbReference type="InParanoid" id="A0A2J6SRL6"/>
<dbReference type="RefSeq" id="XP_024730325.1">
    <property type="nucleotide sequence ID" value="XM_024875807.1"/>
</dbReference>
<dbReference type="Pfam" id="PF14223">
    <property type="entry name" value="Retrotran_gag_2"/>
    <property type="match status" value="1"/>
</dbReference>
<dbReference type="GeneID" id="36583886"/>
<dbReference type="OrthoDB" id="3438996at2759"/>
<organism evidence="2 3">
    <name type="scientific">Hyaloscypha bicolor E</name>
    <dbReference type="NCBI Taxonomy" id="1095630"/>
    <lineage>
        <taxon>Eukaryota</taxon>
        <taxon>Fungi</taxon>
        <taxon>Dikarya</taxon>
        <taxon>Ascomycota</taxon>
        <taxon>Pezizomycotina</taxon>
        <taxon>Leotiomycetes</taxon>
        <taxon>Helotiales</taxon>
        <taxon>Hyaloscyphaceae</taxon>
        <taxon>Hyaloscypha</taxon>
        <taxon>Hyaloscypha bicolor</taxon>
    </lineage>
</organism>
<sequence>MEDDFSVEKPRIARLTGPNYRPWSVQVRRLLIGQSLWNVVSLGVETVEPGSTGGSGSGDGSDPKASGPSSDRTEVKDAKASTIIMSLCAQGALQHILLLGTAREQWDALKALYAPLGMQQLSTKIQAFTSYKPPERGATVAVVATELSTLQYEIGTIDPTEKPSDALKISILFGAIRALDERFAPLILQLEISGSTTDYSAIIARFSEHERRMGPKEALKESVLLAKTGEKSPKFQGKCFKCGK</sequence>
<evidence type="ECO:0000256" key="1">
    <source>
        <dbReference type="SAM" id="MobiDB-lite"/>
    </source>
</evidence>
<accession>A0A2J6SRL6</accession>
<evidence type="ECO:0000313" key="2">
    <source>
        <dbReference type="EMBL" id="PMD53421.1"/>
    </source>
</evidence>
<reference evidence="2 3" key="1">
    <citation type="submission" date="2016-04" db="EMBL/GenBank/DDBJ databases">
        <title>A degradative enzymes factory behind the ericoid mycorrhizal symbiosis.</title>
        <authorList>
            <consortium name="DOE Joint Genome Institute"/>
            <person name="Martino E."/>
            <person name="Morin E."/>
            <person name="Grelet G."/>
            <person name="Kuo A."/>
            <person name="Kohler A."/>
            <person name="Daghino S."/>
            <person name="Barry K."/>
            <person name="Choi C."/>
            <person name="Cichocki N."/>
            <person name="Clum A."/>
            <person name="Copeland A."/>
            <person name="Hainaut M."/>
            <person name="Haridas S."/>
            <person name="Labutti K."/>
            <person name="Lindquist E."/>
            <person name="Lipzen A."/>
            <person name="Khouja H.-R."/>
            <person name="Murat C."/>
            <person name="Ohm R."/>
            <person name="Olson A."/>
            <person name="Spatafora J."/>
            <person name="Veneault-Fourrey C."/>
            <person name="Henrissat B."/>
            <person name="Grigoriev I."/>
            <person name="Martin F."/>
            <person name="Perotto S."/>
        </authorList>
    </citation>
    <scope>NUCLEOTIDE SEQUENCE [LARGE SCALE GENOMIC DNA]</scope>
    <source>
        <strain evidence="2 3">E</strain>
    </source>
</reference>
<keyword evidence="3" id="KW-1185">Reference proteome</keyword>
<protein>
    <submittedName>
        <fullName evidence="2">Uncharacterized protein</fullName>
    </submittedName>
</protein>
<name>A0A2J6SRL6_9HELO</name>